<evidence type="ECO:0000313" key="1">
    <source>
        <dbReference type="EMBL" id="KKM17045.1"/>
    </source>
</evidence>
<name>A0A0F9KP28_9ZZZZ</name>
<protein>
    <submittedName>
        <fullName evidence="1">Uncharacterized protein</fullName>
    </submittedName>
</protein>
<comment type="caution">
    <text evidence="1">The sequence shown here is derived from an EMBL/GenBank/DDBJ whole genome shotgun (WGS) entry which is preliminary data.</text>
</comment>
<reference evidence="1" key="1">
    <citation type="journal article" date="2015" name="Nature">
        <title>Complex archaea that bridge the gap between prokaryotes and eukaryotes.</title>
        <authorList>
            <person name="Spang A."/>
            <person name="Saw J.H."/>
            <person name="Jorgensen S.L."/>
            <person name="Zaremba-Niedzwiedzka K."/>
            <person name="Martijn J."/>
            <person name="Lind A.E."/>
            <person name="van Eijk R."/>
            <person name="Schleper C."/>
            <person name="Guy L."/>
            <person name="Ettema T.J."/>
        </authorList>
    </citation>
    <scope>NUCLEOTIDE SEQUENCE</scope>
</reference>
<dbReference type="AlphaFoldDB" id="A0A0F9KP28"/>
<proteinExistence type="predicted"/>
<organism evidence="1">
    <name type="scientific">marine sediment metagenome</name>
    <dbReference type="NCBI Taxonomy" id="412755"/>
    <lineage>
        <taxon>unclassified sequences</taxon>
        <taxon>metagenomes</taxon>
        <taxon>ecological metagenomes</taxon>
    </lineage>
</organism>
<dbReference type="EMBL" id="LAZR01014537">
    <property type="protein sequence ID" value="KKM17045.1"/>
    <property type="molecule type" value="Genomic_DNA"/>
</dbReference>
<gene>
    <name evidence="1" type="ORF">LCGC14_1679700</name>
</gene>
<sequence>MINYIPLYIKLAIAARRTELLFSIPSIIREHMRDEVERIVDGFYFEAYCNNHGNGD</sequence>
<accession>A0A0F9KP28</accession>